<dbReference type="Proteomes" id="UP000596742">
    <property type="component" value="Unassembled WGS sequence"/>
</dbReference>
<accession>A0A8B6CFC5</accession>
<organism evidence="2 3">
    <name type="scientific">Mytilus galloprovincialis</name>
    <name type="common">Mediterranean mussel</name>
    <dbReference type="NCBI Taxonomy" id="29158"/>
    <lineage>
        <taxon>Eukaryota</taxon>
        <taxon>Metazoa</taxon>
        <taxon>Spiralia</taxon>
        <taxon>Lophotrochozoa</taxon>
        <taxon>Mollusca</taxon>
        <taxon>Bivalvia</taxon>
        <taxon>Autobranchia</taxon>
        <taxon>Pteriomorphia</taxon>
        <taxon>Mytilida</taxon>
        <taxon>Mytiloidea</taxon>
        <taxon>Mytilidae</taxon>
        <taxon>Mytilinae</taxon>
        <taxon>Mytilus</taxon>
    </lineage>
</organism>
<comment type="caution">
    <text evidence="2">The sequence shown here is derived from an EMBL/GenBank/DDBJ whole genome shotgun (WGS) entry which is preliminary data.</text>
</comment>
<proteinExistence type="predicted"/>
<gene>
    <name evidence="2" type="ORF">MGAL_10B075656</name>
</gene>
<sequence>MIRHMMPDSARSRMLSKKIQEKGVNTFLKRGQGHGQPNHDIQPGKGHSEYNHDIHPGRGHSQYNQNTQPGKGHSEHNQDIQPGSKWGDDMFGHGCRCSFHLHCHSDTQCHHHGTHHICHYSCCGTRCERSPIVGRGL</sequence>
<reference evidence="2" key="1">
    <citation type="submission" date="2018-11" db="EMBL/GenBank/DDBJ databases">
        <authorList>
            <person name="Alioto T."/>
            <person name="Alioto T."/>
        </authorList>
    </citation>
    <scope>NUCLEOTIDE SEQUENCE</scope>
</reference>
<keyword evidence="3" id="KW-1185">Reference proteome</keyword>
<feature type="region of interest" description="Disordered" evidence="1">
    <location>
        <begin position="28"/>
        <end position="85"/>
    </location>
</feature>
<protein>
    <submittedName>
        <fullName evidence="2">Uncharacterized protein</fullName>
    </submittedName>
</protein>
<evidence type="ECO:0000313" key="3">
    <source>
        <dbReference type="Proteomes" id="UP000596742"/>
    </source>
</evidence>
<dbReference type="AlphaFoldDB" id="A0A8B6CFC5"/>
<dbReference type="EMBL" id="UYJE01001686">
    <property type="protein sequence ID" value="VDI04170.1"/>
    <property type="molecule type" value="Genomic_DNA"/>
</dbReference>
<evidence type="ECO:0000256" key="1">
    <source>
        <dbReference type="SAM" id="MobiDB-lite"/>
    </source>
</evidence>
<name>A0A8B6CFC5_MYTGA</name>
<evidence type="ECO:0000313" key="2">
    <source>
        <dbReference type="EMBL" id="VDI04170.1"/>
    </source>
</evidence>
<feature type="compositionally biased region" description="Basic and acidic residues" evidence="1">
    <location>
        <begin position="46"/>
        <end position="56"/>
    </location>
</feature>